<keyword evidence="4 6" id="KW-0472">Membrane</keyword>
<evidence type="ECO:0000256" key="6">
    <source>
        <dbReference type="SAM" id="Phobius"/>
    </source>
</evidence>
<dbReference type="PANTHER" id="PTHR23423">
    <property type="entry name" value="ORGANIC SOLUTE TRANSPORTER-RELATED"/>
    <property type="match status" value="1"/>
</dbReference>
<evidence type="ECO:0000256" key="5">
    <source>
        <dbReference type="SAM" id="MobiDB-lite"/>
    </source>
</evidence>
<feature type="transmembrane region" description="Helical" evidence="6">
    <location>
        <begin position="162"/>
        <end position="187"/>
    </location>
</feature>
<evidence type="ECO:0000313" key="8">
    <source>
        <dbReference type="Proteomes" id="UP000226192"/>
    </source>
</evidence>
<protein>
    <recommendedName>
        <fullName evidence="9">DUF300 domain protein</fullName>
    </recommendedName>
</protein>
<feature type="transmembrane region" description="Helical" evidence="6">
    <location>
        <begin position="241"/>
        <end position="264"/>
    </location>
</feature>
<name>A0A2C5XBG1_9HYPO</name>
<feature type="transmembrane region" description="Helical" evidence="6">
    <location>
        <begin position="207"/>
        <end position="229"/>
    </location>
</feature>
<comment type="subcellular location">
    <subcellularLocation>
        <location evidence="1">Membrane</location>
        <topology evidence="1">Multi-pass membrane protein</topology>
    </subcellularLocation>
</comment>
<feature type="compositionally biased region" description="Polar residues" evidence="5">
    <location>
        <begin position="469"/>
        <end position="479"/>
    </location>
</feature>
<dbReference type="AlphaFoldDB" id="A0A2C5XBG1"/>
<evidence type="ECO:0000313" key="7">
    <source>
        <dbReference type="EMBL" id="PHH66079.1"/>
    </source>
</evidence>
<evidence type="ECO:0000256" key="1">
    <source>
        <dbReference type="ARBA" id="ARBA00004141"/>
    </source>
</evidence>
<gene>
    <name evidence="7" type="ORF">CDD81_604</name>
</gene>
<dbReference type="EMBL" id="NJET01000011">
    <property type="protein sequence ID" value="PHH66079.1"/>
    <property type="molecule type" value="Genomic_DNA"/>
</dbReference>
<evidence type="ECO:0008006" key="9">
    <source>
        <dbReference type="Google" id="ProtNLM"/>
    </source>
</evidence>
<dbReference type="GO" id="GO:0016020">
    <property type="term" value="C:membrane"/>
    <property type="evidence" value="ECO:0007669"/>
    <property type="project" value="UniProtKB-SubCell"/>
</dbReference>
<reference evidence="7 8" key="1">
    <citation type="submission" date="2017-06" db="EMBL/GenBank/DDBJ databases">
        <title>Ant-infecting Ophiocordyceps genomes reveal a high diversity of potential behavioral manipulation genes and a possible major role for enterotoxins.</title>
        <authorList>
            <person name="De Bekker C."/>
            <person name="Evans H.C."/>
            <person name="Brachmann A."/>
            <person name="Hughes D.P."/>
        </authorList>
    </citation>
    <scope>NUCLEOTIDE SEQUENCE [LARGE SCALE GENOMIC DNA]</scope>
    <source>
        <strain evidence="7 8">Map64</strain>
    </source>
</reference>
<evidence type="ECO:0000256" key="4">
    <source>
        <dbReference type="ARBA" id="ARBA00023136"/>
    </source>
</evidence>
<dbReference type="OrthoDB" id="5348404at2759"/>
<feature type="transmembrane region" description="Helical" evidence="6">
    <location>
        <begin position="284"/>
        <end position="306"/>
    </location>
</feature>
<evidence type="ECO:0000256" key="3">
    <source>
        <dbReference type="ARBA" id="ARBA00022989"/>
    </source>
</evidence>
<dbReference type="Pfam" id="PF03619">
    <property type="entry name" value="Solute_trans_a"/>
    <property type="match status" value="1"/>
</dbReference>
<dbReference type="SMART" id="SM01417">
    <property type="entry name" value="Solute_trans_a"/>
    <property type="match status" value="1"/>
</dbReference>
<proteinExistence type="predicted"/>
<feature type="transmembrane region" description="Helical" evidence="6">
    <location>
        <begin position="101"/>
        <end position="118"/>
    </location>
</feature>
<accession>A0A2C5XBG1</accession>
<feature type="region of interest" description="Disordered" evidence="5">
    <location>
        <begin position="431"/>
        <end position="479"/>
    </location>
</feature>
<feature type="transmembrane region" description="Helical" evidence="6">
    <location>
        <begin position="66"/>
        <end position="89"/>
    </location>
</feature>
<keyword evidence="3 6" id="KW-1133">Transmembrane helix</keyword>
<comment type="caution">
    <text evidence="7">The sequence shown here is derived from an EMBL/GenBank/DDBJ whole genome shotgun (WGS) entry which is preliminary data.</text>
</comment>
<keyword evidence="8" id="KW-1185">Reference proteome</keyword>
<keyword evidence="2 6" id="KW-0812">Transmembrane</keyword>
<dbReference type="STRING" id="1399860.A0A2C5XBG1"/>
<evidence type="ECO:0000256" key="2">
    <source>
        <dbReference type="ARBA" id="ARBA00022692"/>
    </source>
</evidence>
<feature type="compositionally biased region" description="Low complexity" evidence="5">
    <location>
        <begin position="439"/>
        <end position="458"/>
    </location>
</feature>
<dbReference type="Proteomes" id="UP000226192">
    <property type="component" value="Unassembled WGS sequence"/>
</dbReference>
<dbReference type="InterPro" id="IPR005178">
    <property type="entry name" value="Ostalpha/TMEM184C"/>
</dbReference>
<sequence length="479" mass="53832">MNLTCNSTLEDLRISPGSEILLVGSLNFHDLARIIGASCTLISVVLSLYLVLMHAMHYTQPREQQYIIRILFMVPIYAVSSFMQIQWYWHAIYFQVISDAYEAFAIASFFALLCHYVAPDLHAQKDFFRHMRPIKPWVWPVTWFAKCCGGQRGLWRTPESGLTWFNIIWIGIYHYCFIRVAMTISAVVAQYFERYCESSNLPVFGHIWIILINGFAVSVAMFCLVQFYIQLRAALAEHKLFIKILAIKLVVFLSFWQASAISIGTSTLNIVHANRVLAYPDIKIGIPALLLCVEMAAFAVLHFWAFPYAPYVVGAPDTFYPSPDESKEPPLLVSQRHAPSGGPLGLCAIVDALNLWDFVKAFARGVRWLFSGVKKRKLDPSYHLDPPLPLDALPEAKPKPVVAQPVLSSAQPVPSSAQLPREEHARLIHHAQPPPTNLSTRPSPASSASATPTPTRSPAVPPRPDELYASTQSYAMWHK</sequence>
<organism evidence="7 8">
    <name type="scientific">Ophiocordyceps australis</name>
    <dbReference type="NCBI Taxonomy" id="1399860"/>
    <lineage>
        <taxon>Eukaryota</taxon>
        <taxon>Fungi</taxon>
        <taxon>Dikarya</taxon>
        <taxon>Ascomycota</taxon>
        <taxon>Pezizomycotina</taxon>
        <taxon>Sordariomycetes</taxon>
        <taxon>Hypocreomycetidae</taxon>
        <taxon>Hypocreales</taxon>
        <taxon>Ophiocordycipitaceae</taxon>
        <taxon>Ophiocordyceps</taxon>
    </lineage>
</organism>
<feature type="transmembrane region" description="Helical" evidence="6">
    <location>
        <begin position="31"/>
        <end position="54"/>
    </location>
</feature>